<dbReference type="InterPro" id="IPR007351">
    <property type="entry name" value="YjbR"/>
</dbReference>
<proteinExistence type="predicted"/>
<dbReference type="EMBL" id="AZHO01000007">
    <property type="protein sequence ID" value="KMT60449.1"/>
    <property type="molecule type" value="Genomic_DNA"/>
</dbReference>
<comment type="caution">
    <text evidence="1">The sequence shown here is derived from an EMBL/GenBank/DDBJ whole genome shotgun (WGS) entry which is preliminary data.</text>
</comment>
<evidence type="ECO:0000313" key="1">
    <source>
        <dbReference type="EMBL" id="KMT60449.1"/>
    </source>
</evidence>
<dbReference type="SUPFAM" id="SSF142906">
    <property type="entry name" value="YjbR-like"/>
    <property type="match status" value="1"/>
</dbReference>
<organism evidence="1 2">
    <name type="scientific">Listeria fleischmannii 1991</name>
    <dbReference type="NCBI Taxonomy" id="1430899"/>
    <lineage>
        <taxon>Bacteria</taxon>
        <taxon>Bacillati</taxon>
        <taxon>Bacillota</taxon>
        <taxon>Bacilli</taxon>
        <taxon>Bacillales</taxon>
        <taxon>Listeriaceae</taxon>
        <taxon>Listeria</taxon>
    </lineage>
</organism>
<gene>
    <name evidence="1" type="ORF">X560_0577</name>
</gene>
<dbReference type="Gene3D" id="3.90.1150.30">
    <property type="match status" value="1"/>
</dbReference>
<dbReference type="AlphaFoldDB" id="A0A0J8GHH8"/>
<dbReference type="PANTHER" id="PTHR35145:SF1">
    <property type="entry name" value="CYTOPLASMIC PROTEIN"/>
    <property type="match status" value="1"/>
</dbReference>
<sequence length="127" mass="14742">MELELERIKWVAFCESLQGARLTFPFGKEASVMKLSDKMFALIHFHKGVLFVSAKCEPERAERLKEEYRSIVPGYHLNKTHWISLMYDGECDVPDELVKAILENSYQLIFAKLSKQKQNAVLFSNQD</sequence>
<accession>A0A0J8GHH8</accession>
<dbReference type="OrthoDB" id="9789813at2"/>
<name>A0A0J8GHH8_9LIST</name>
<dbReference type="PANTHER" id="PTHR35145">
    <property type="entry name" value="CYTOPLASMIC PROTEIN-RELATED"/>
    <property type="match status" value="1"/>
</dbReference>
<dbReference type="PATRIC" id="fig|1430899.3.peg.601"/>
<dbReference type="InterPro" id="IPR058532">
    <property type="entry name" value="YjbR/MT2646/Rv2570-like"/>
</dbReference>
<dbReference type="Pfam" id="PF04237">
    <property type="entry name" value="YjbR"/>
    <property type="match status" value="1"/>
</dbReference>
<dbReference type="Proteomes" id="UP000052258">
    <property type="component" value="Unassembled WGS sequence"/>
</dbReference>
<dbReference type="InterPro" id="IPR038056">
    <property type="entry name" value="YjbR-like_sf"/>
</dbReference>
<protein>
    <recommendedName>
        <fullName evidence="3">MmcQ/YjbR family DNA-binding protein</fullName>
    </recommendedName>
</protein>
<evidence type="ECO:0000313" key="2">
    <source>
        <dbReference type="Proteomes" id="UP000052258"/>
    </source>
</evidence>
<dbReference type="RefSeq" id="WP_007475626.1">
    <property type="nucleotide sequence ID" value="NZ_KQ130610.1"/>
</dbReference>
<reference evidence="1 2" key="1">
    <citation type="journal article" date="2015" name="Genome Biol. Evol.">
        <title>Comparative Genomics of Listeria Sensu Lato: Genus-Wide Differences in Evolutionary Dynamics and the Progressive Gain of Complex, Potentially Pathogenicity-Related Traits through Lateral Gene Transfer.</title>
        <authorList>
            <person name="Chiara M."/>
            <person name="Caruso M."/>
            <person name="D'Erchia A.M."/>
            <person name="Manzari C."/>
            <person name="Fraccalvieri R."/>
            <person name="Goffredo E."/>
            <person name="Latorre L."/>
            <person name="Miccolupo A."/>
            <person name="Padalino I."/>
            <person name="Santagada G."/>
            <person name="Chiocco D."/>
            <person name="Pesole G."/>
            <person name="Horner D.S."/>
            <person name="Parisi A."/>
        </authorList>
    </citation>
    <scope>NUCLEOTIDE SEQUENCE [LARGE SCALE GENOMIC DNA]</scope>
    <source>
        <strain evidence="1 2">1991</strain>
    </source>
</reference>
<evidence type="ECO:0008006" key="3">
    <source>
        <dbReference type="Google" id="ProtNLM"/>
    </source>
</evidence>
<keyword evidence="2" id="KW-1185">Reference proteome</keyword>